<feature type="transmembrane region" description="Helical" evidence="17">
    <location>
        <begin position="64"/>
        <end position="84"/>
    </location>
</feature>
<accession>A0A151MX64</accession>
<evidence type="ECO:0000313" key="18">
    <source>
        <dbReference type="EMBL" id="KYO29009.1"/>
    </source>
</evidence>
<dbReference type="GO" id="GO:0140009">
    <property type="term" value="P:L-aspartate import across plasma membrane"/>
    <property type="evidence" value="ECO:0007669"/>
    <property type="project" value="TreeGrafter"/>
</dbReference>
<evidence type="ECO:0000256" key="12">
    <source>
        <dbReference type="ARBA" id="ARBA00023136"/>
    </source>
</evidence>
<evidence type="ECO:0000256" key="8">
    <source>
        <dbReference type="ARBA" id="ARBA00022958"/>
    </source>
</evidence>
<dbReference type="GO" id="GO:0070779">
    <property type="term" value="P:D-aspartate import across plasma membrane"/>
    <property type="evidence" value="ECO:0007669"/>
    <property type="project" value="TreeGrafter"/>
</dbReference>
<dbReference type="Pfam" id="PF00375">
    <property type="entry name" value="SDF"/>
    <property type="match status" value="2"/>
</dbReference>
<evidence type="ECO:0000256" key="5">
    <source>
        <dbReference type="ARBA" id="ARBA00022692"/>
    </source>
</evidence>
<name>A0A151MX64_ALLMI</name>
<evidence type="ECO:0000256" key="1">
    <source>
        <dbReference type="ARBA" id="ARBA00004651"/>
    </source>
</evidence>
<organism evidence="18 19">
    <name type="scientific">Alligator mississippiensis</name>
    <name type="common">American alligator</name>
    <dbReference type="NCBI Taxonomy" id="8496"/>
    <lineage>
        <taxon>Eukaryota</taxon>
        <taxon>Metazoa</taxon>
        <taxon>Chordata</taxon>
        <taxon>Craniata</taxon>
        <taxon>Vertebrata</taxon>
        <taxon>Euteleostomi</taxon>
        <taxon>Archelosauria</taxon>
        <taxon>Archosauria</taxon>
        <taxon>Crocodylia</taxon>
        <taxon>Alligatoridae</taxon>
        <taxon>Alligatorinae</taxon>
        <taxon>Alligator</taxon>
    </lineage>
</organism>
<evidence type="ECO:0000256" key="17">
    <source>
        <dbReference type="RuleBase" id="RU361216"/>
    </source>
</evidence>
<dbReference type="GO" id="GO:0015175">
    <property type="term" value="F:neutral L-amino acid transmembrane transporter activity"/>
    <property type="evidence" value="ECO:0007669"/>
    <property type="project" value="TreeGrafter"/>
</dbReference>
<keyword evidence="3 17" id="KW-0813">Transport</keyword>
<dbReference type="SUPFAM" id="SSF118215">
    <property type="entry name" value="Proton glutamate symport protein"/>
    <property type="match status" value="1"/>
</dbReference>
<dbReference type="PANTHER" id="PTHR11958">
    <property type="entry name" value="SODIUM/DICARBOXYLATE SYMPORTER-RELATED"/>
    <property type="match status" value="1"/>
</dbReference>
<protein>
    <recommendedName>
        <fullName evidence="17">Amino acid transporter</fullName>
    </recommendedName>
</protein>
<keyword evidence="10 17" id="KW-1133">Transmembrane helix</keyword>
<evidence type="ECO:0000256" key="6">
    <source>
        <dbReference type="ARBA" id="ARBA00022723"/>
    </source>
</evidence>
<dbReference type="STRING" id="8496.A0A151MX64"/>
<dbReference type="GO" id="GO:0015501">
    <property type="term" value="F:glutamate:sodium symporter activity"/>
    <property type="evidence" value="ECO:0007669"/>
    <property type="project" value="TreeGrafter"/>
</dbReference>
<keyword evidence="13" id="KW-0325">Glycoprotein</keyword>
<dbReference type="GO" id="GO:0098712">
    <property type="term" value="P:L-glutamate import across plasma membrane"/>
    <property type="evidence" value="ECO:0007669"/>
    <property type="project" value="TreeGrafter"/>
</dbReference>
<evidence type="ECO:0000256" key="14">
    <source>
        <dbReference type="ARBA" id="ARBA00047601"/>
    </source>
</evidence>
<feature type="transmembrane region" description="Helical" evidence="17">
    <location>
        <begin position="21"/>
        <end position="44"/>
    </location>
</feature>
<dbReference type="Gene3D" id="1.10.3860.10">
    <property type="entry name" value="Sodium:dicarboxylate symporter"/>
    <property type="match status" value="2"/>
</dbReference>
<keyword evidence="19" id="KW-1185">Reference proteome</keyword>
<evidence type="ECO:0000256" key="7">
    <source>
        <dbReference type="ARBA" id="ARBA00022847"/>
    </source>
</evidence>
<dbReference type="InterPro" id="IPR036458">
    <property type="entry name" value="Na:dicarbo_symporter_sf"/>
</dbReference>
<evidence type="ECO:0000256" key="4">
    <source>
        <dbReference type="ARBA" id="ARBA00022475"/>
    </source>
</evidence>
<dbReference type="InterPro" id="IPR050746">
    <property type="entry name" value="DAACS"/>
</dbReference>
<comment type="catalytic activity">
    <reaction evidence="15">
        <text>K(+)(in) + L-aspartate(out) + 3 Na(+)(out) + H(+)(out) = K(+)(out) + L-aspartate(in) + 3 Na(+)(in) + H(+)(in)</text>
        <dbReference type="Rhea" id="RHEA:70851"/>
        <dbReference type="ChEBI" id="CHEBI:15378"/>
        <dbReference type="ChEBI" id="CHEBI:29101"/>
        <dbReference type="ChEBI" id="CHEBI:29103"/>
        <dbReference type="ChEBI" id="CHEBI:29991"/>
    </reaction>
</comment>
<dbReference type="GO" id="GO:0005313">
    <property type="term" value="F:L-glutamate transmembrane transporter activity"/>
    <property type="evidence" value="ECO:0007669"/>
    <property type="project" value="TreeGrafter"/>
</dbReference>
<dbReference type="PROSITE" id="PS00713">
    <property type="entry name" value="NA_DICARBOXYL_SYMP_1"/>
    <property type="match status" value="1"/>
</dbReference>
<dbReference type="PROSITE" id="PS00714">
    <property type="entry name" value="NA_DICARBOXYL_SYMP_2"/>
    <property type="match status" value="1"/>
</dbReference>
<dbReference type="InterPro" id="IPR018107">
    <property type="entry name" value="Na-dicarboxylate_symporter_CS"/>
</dbReference>
<evidence type="ECO:0000256" key="16">
    <source>
        <dbReference type="ARBA" id="ARBA00049118"/>
    </source>
</evidence>
<comment type="caution">
    <text evidence="18">The sequence shown here is derived from an EMBL/GenBank/DDBJ whole genome shotgun (WGS) entry which is preliminary data.</text>
</comment>
<keyword evidence="4" id="KW-1003">Cell membrane</keyword>
<evidence type="ECO:0000256" key="9">
    <source>
        <dbReference type="ARBA" id="ARBA00022970"/>
    </source>
</evidence>
<keyword evidence="8" id="KW-0630">Potassium</keyword>
<feature type="transmembrane region" description="Helical" evidence="17">
    <location>
        <begin position="96"/>
        <end position="118"/>
    </location>
</feature>
<comment type="catalytic activity">
    <reaction evidence="16">
        <text>D-aspartate(out) + K(+)(in) + 3 Na(+)(out) + H(+)(out) = D-aspartate(in) + K(+)(out) + 3 Na(+)(in) + H(+)(in)</text>
        <dbReference type="Rhea" id="RHEA:71379"/>
        <dbReference type="ChEBI" id="CHEBI:15378"/>
        <dbReference type="ChEBI" id="CHEBI:29101"/>
        <dbReference type="ChEBI" id="CHEBI:29103"/>
        <dbReference type="ChEBI" id="CHEBI:29990"/>
    </reaction>
</comment>
<evidence type="ECO:0000256" key="3">
    <source>
        <dbReference type="ARBA" id="ARBA00022448"/>
    </source>
</evidence>
<evidence type="ECO:0000256" key="15">
    <source>
        <dbReference type="ARBA" id="ARBA00048715"/>
    </source>
</evidence>
<proteinExistence type="inferred from homology"/>
<evidence type="ECO:0000256" key="2">
    <source>
        <dbReference type="ARBA" id="ARBA00011233"/>
    </source>
</evidence>
<keyword evidence="7 17" id="KW-0769">Symport</keyword>
<comment type="catalytic activity">
    <reaction evidence="14">
        <text>K(+)(in) + L-glutamate(out) + 3 Na(+)(out) + H(+)(out) = K(+)(out) + L-glutamate(in) + 3 Na(+)(in) + H(+)(in)</text>
        <dbReference type="Rhea" id="RHEA:70699"/>
        <dbReference type="ChEBI" id="CHEBI:15378"/>
        <dbReference type="ChEBI" id="CHEBI:29101"/>
        <dbReference type="ChEBI" id="CHEBI:29103"/>
        <dbReference type="ChEBI" id="CHEBI:29985"/>
    </reaction>
</comment>
<comment type="subcellular location">
    <subcellularLocation>
        <location evidence="1">Cell membrane</location>
        <topology evidence="1">Multi-pass membrane protein</topology>
    </subcellularLocation>
    <subcellularLocation>
        <location evidence="17">Membrane</location>
        <topology evidence="17">Multi-pass membrane protein</topology>
    </subcellularLocation>
</comment>
<dbReference type="EMBL" id="AKHW03004724">
    <property type="protein sequence ID" value="KYO29009.1"/>
    <property type="molecule type" value="Genomic_DNA"/>
</dbReference>
<comment type="caution">
    <text evidence="17">Lacks conserved residue(s) required for the propagation of feature annotation.</text>
</comment>
<dbReference type="GO" id="GO:0046872">
    <property type="term" value="F:metal ion binding"/>
    <property type="evidence" value="ECO:0007669"/>
    <property type="project" value="UniProtKB-KW"/>
</dbReference>
<keyword evidence="12 17" id="KW-0472">Membrane</keyword>
<keyword evidence="11" id="KW-0915">Sodium</keyword>
<keyword evidence="5 17" id="KW-0812">Transmembrane</keyword>
<dbReference type="InterPro" id="IPR001991">
    <property type="entry name" value="Na-dicarboxylate_symporter"/>
</dbReference>
<evidence type="ECO:0000256" key="11">
    <source>
        <dbReference type="ARBA" id="ARBA00023053"/>
    </source>
</evidence>
<comment type="similarity">
    <text evidence="17">Belongs to the dicarboxylate/amino acid:cation symporter (DAACS) (TC 2.A.23) family.</text>
</comment>
<dbReference type="PANTHER" id="PTHR11958:SF24">
    <property type="entry name" value="EXCITATORY AMINO ACID TRANSPORTER 1"/>
    <property type="match status" value="1"/>
</dbReference>
<dbReference type="PRINTS" id="PR00173">
    <property type="entry name" value="EDTRNSPORT"/>
</dbReference>
<dbReference type="Proteomes" id="UP000050525">
    <property type="component" value="Unassembled WGS sequence"/>
</dbReference>
<keyword evidence="6" id="KW-0479">Metal-binding</keyword>
<comment type="subunit">
    <text evidence="2">Homotrimer.</text>
</comment>
<sequence>MAKKKVQSITKDDVKSYLLRNAFVLLTIIAVIVGIILGFCLRPYNMSYREVKYFSFPGELLMRMLQMLVLPLIVSSLVTGIAALDSKASGKMGMRAVVYYMSTTIIAVLIGIIIVVIVHPGKGTKENMHREGKIMHVTAADAFLDLIRNMFPPNLVEACFKQFKTNYDKREFQVAIPHNETSTMASVISNVSEAMETLTRIKEEIIPVPGSVNGVNALGLVVFSISFGLVIGSMKEQGQPLKDFFDSLNEAIMRLVALIMCSATLPVTFKCLEENNGVDKRVTRFVLPVGATINMDGTALYEALAAIFIAQVNNFDLNFGQIITISITATAASIGAAGIPQAGLVTMVIVLTSVGLPTDDITLIIAVDWFLDRLRTTTNVLGDSIGAGIVEHLSRHELKSRDAEMVKPRCRIKQESKSKVYNAVRDGELKEHE</sequence>
<evidence type="ECO:0000256" key="10">
    <source>
        <dbReference type="ARBA" id="ARBA00022989"/>
    </source>
</evidence>
<keyword evidence="9" id="KW-0029">Amino-acid transport</keyword>
<dbReference type="GO" id="GO:0005886">
    <property type="term" value="C:plasma membrane"/>
    <property type="evidence" value="ECO:0007669"/>
    <property type="project" value="UniProtKB-SubCell"/>
</dbReference>
<reference evidence="18 19" key="1">
    <citation type="journal article" date="2012" name="Genome Biol.">
        <title>Sequencing three crocodilian genomes to illuminate the evolution of archosaurs and amniotes.</title>
        <authorList>
            <person name="St John J.A."/>
            <person name="Braun E.L."/>
            <person name="Isberg S.R."/>
            <person name="Miles L.G."/>
            <person name="Chong A.Y."/>
            <person name="Gongora J."/>
            <person name="Dalzell P."/>
            <person name="Moran C."/>
            <person name="Bed'hom B."/>
            <person name="Abzhanov A."/>
            <person name="Burgess S.C."/>
            <person name="Cooksey A.M."/>
            <person name="Castoe T.A."/>
            <person name="Crawford N.G."/>
            <person name="Densmore L.D."/>
            <person name="Drew J.C."/>
            <person name="Edwards S.V."/>
            <person name="Faircloth B.C."/>
            <person name="Fujita M.K."/>
            <person name="Greenwold M.J."/>
            <person name="Hoffmann F.G."/>
            <person name="Howard J.M."/>
            <person name="Iguchi T."/>
            <person name="Janes D.E."/>
            <person name="Khan S.Y."/>
            <person name="Kohno S."/>
            <person name="de Koning A.J."/>
            <person name="Lance S.L."/>
            <person name="McCarthy F.M."/>
            <person name="McCormack J.E."/>
            <person name="Merchant M.E."/>
            <person name="Peterson D.G."/>
            <person name="Pollock D.D."/>
            <person name="Pourmand N."/>
            <person name="Raney B.J."/>
            <person name="Roessler K.A."/>
            <person name="Sanford J.R."/>
            <person name="Sawyer R.H."/>
            <person name="Schmidt C.J."/>
            <person name="Triplett E.W."/>
            <person name="Tuberville T.D."/>
            <person name="Venegas-Anaya M."/>
            <person name="Howard J.T."/>
            <person name="Jarvis E.D."/>
            <person name="Guillette L.J.Jr."/>
            <person name="Glenn T.C."/>
            <person name="Green R.E."/>
            <person name="Ray D.A."/>
        </authorList>
    </citation>
    <scope>NUCLEOTIDE SEQUENCE [LARGE SCALE GENOMIC DNA]</scope>
    <source>
        <strain evidence="18">KSC_2009_1</strain>
    </source>
</reference>
<evidence type="ECO:0000256" key="13">
    <source>
        <dbReference type="ARBA" id="ARBA00023180"/>
    </source>
</evidence>
<evidence type="ECO:0000313" key="19">
    <source>
        <dbReference type="Proteomes" id="UP000050525"/>
    </source>
</evidence>
<dbReference type="AlphaFoldDB" id="A0A151MX64"/>
<gene>
    <name evidence="18" type="primary">SLC1A3</name>
    <name evidence="18" type="ORF">Y1Q_0009824</name>
</gene>